<organism evidence="21 22">
    <name type="scientific">Caenorhabditis remanei</name>
    <name type="common">Caenorhabditis vulgaris</name>
    <dbReference type="NCBI Taxonomy" id="31234"/>
    <lineage>
        <taxon>Eukaryota</taxon>
        <taxon>Metazoa</taxon>
        <taxon>Ecdysozoa</taxon>
        <taxon>Nematoda</taxon>
        <taxon>Chromadorea</taxon>
        <taxon>Rhabditida</taxon>
        <taxon>Rhabditina</taxon>
        <taxon>Rhabditomorpha</taxon>
        <taxon>Rhabditoidea</taxon>
        <taxon>Rhabditidae</taxon>
        <taxon>Peloderinae</taxon>
        <taxon>Caenorhabditis</taxon>
    </lineage>
</organism>
<dbReference type="GO" id="GO:0005230">
    <property type="term" value="F:extracellular ligand-gated monoatomic ion channel activity"/>
    <property type="evidence" value="ECO:0007669"/>
    <property type="project" value="InterPro"/>
</dbReference>
<dbReference type="PROSITE" id="PS00236">
    <property type="entry name" value="NEUROTR_ION_CHANNEL"/>
    <property type="match status" value="1"/>
</dbReference>
<keyword evidence="12" id="KW-1071">Ligand-gated ion channel</keyword>
<dbReference type="GO" id="GO:0004888">
    <property type="term" value="F:transmembrane signaling receptor activity"/>
    <property type="evidence" value="ECO:0007669"/>
    <property type="project" value="InterPro"/>
</dbReference>
<dbReference type="InterPro" id="IPR018000">
    <property type="entry name" value="Neurotransmitter_ion_chnl_CS"/>
</dbReference>
<comment type="function">
    <text evidence="15">Thought to regulate endocytosis in coelomocytes through modulation of phospholipase C activity. Possible acetylcholine receptor.</text>
</comment>
<keyword evidence="9 18" id="KW-0472">Membrane</keyword>
<evidence type="ECO:0000256" key="14">
    <source>
        <dbReference type="ARBA" id="ARBA00023329"/>
    </source>
</evidence>
<feature type="transmembrane region" description="Helical" evidence="18">
    <location>
        <begin position="414"/>
        <end position="433"/>
    </location>
</feature>
<dbReference type="GeneID" id="9818267"/>
<dbReference type="PANTHER" id="PTHR18945">
    <property type="entry name" value="NEUROTRANSMITTER GATED ION CHANNEL"/>
    <property type="match status" value="1"/>
</dbReference>
<evidence type="ECO:0000259" key="20">
    <source>
        <dbReference type="Pfam" id="PF02931"/>
    </source>
</evidence>
<evidence type="ECO:0000256" key="10">
    <source>
        <dbReference type="ARBA" id="ARBA00023170"/>
    </source>
</evidence>
<evidence type="ECO:0000256" key="12">
    <source>
        <dbReference type="ARBA" id="ARBA00023286"/>
    </source>
</evidence>
<evidence type="ECO:0000256" key="7">
    <source>
        <dbReference type="ARBA" id="ARBA00022989"/>
    </source>
</evidence>
<evidence type="ECO:0000256" key="6">
    <source>
        <dbReference type="ARBA" id="ARBA00022729"/>
    </source>
</evidence>
<dbReference type="GO" id="GO:0006897">
    <property type="term" value="P:endocytosis"/>
    <property type="evidence" value="ECO:0007669"/>
    <property type="project" value="UniProtKB-KW"/>
</dbReference>
<comment type="subcellular location">
    <subcellularLocation>
        <location evidence="1">Cytoplasmic vesicle membrane</location>
        <topology evidence="1">Multi-pass membrane protein</topology>
    </subcellularLocation>
</comment>
<sequence length="435" mass="50060">MKILIFFVFIFVFYLPIQKKHVNSQQQGIDSEDGDAATFFNKSYSEHQSSLELKIFRGYNPKTRPVKNISQPIVVDVHWHIIHVSINQLEQTMTVHGHIYMRWYDEFLVWDPKDFNGIHYARVKKWQVWQPKIKVSNSASGLGSAFDFSTSAHVIIQMIEKDRAKVEMYPTFSIKVGCSFDFGDFPNDANKCAVNLFSTATMNEVQLQNLYSIPPTLSFGWEEQKMKRIISDFKIQNVSCSSFYYSQGNISNTAPVTGFDAGITWSMLAITVNFVRHSPLFFSAILAPCWITAVITVLSFYIISIPLSIYMLIMNTYVQMIFFNDFTKKLPLTLSKTPPSVTLFHTLVISNGAMIFVQALLLTFQHHRLVVPLPLQKIYIVKEYMPMMFKEEAVVKKEEATNNWGDWVKTARPLFGLILLIFYVIVFVLFAFIGI</sequence>
<keyword evidence="6 19" id="KW-0732">Signal</keyword>
<evidence type="ECO:0000256" key="4">
    <source>
        <dbReference type="ARBA" id="ARBA00022583"/>
    </source>
</evidence>
<dbReference type="AlphaFoldDB" id="A0A6A5H2Y2"/>
<dbReference type="InterPro" id="IPR006202">
    <property type="entry name" value="Neur_chan_lig-bd"/>
</dbReference>
<evidence type="ECO:0000256" key="2">
    <source>
        <dbReference type="ARBA" id="ARBA00009237"/>
    </source>
</evidence>
<keyword evidence="13" id="KW-0407">Ion channel</keyword>
<keyword evidence="7 18" id="KW-1133">Transmembrane helix</keyword>
<evidence type="ECO:0000313" key="22">
    <source>
        <dbReference type="Proteomes" id="UP000483820"/>
    </source>
</evidence>
<feature type="signal peptide" evidence="19">
    <location>
        <begin position="1"/>
        <end position="19"/>
    </location>
</feature>
<evidence type="ECO:0000256" key="18">
    <source>
        <dbReference type="SAM" id="Phobius"/>
    </source>
</evidence>
<dbReference type="EMBL" id="WUAV01000003">
    <property type="protein sequence ID" value="KAF1760893.1"/>
    <property type="molecule type" value="Genomic_DNA"/>
</dbReference>
<keyword evidence="8" id="KW-0406">Ion transport</keyword>
<feature type="chain" id="PRO_5025333632" description="Acetylcholine receptor-like protein cup-4" evidence="19">
    <location>
        <begin position="20"/>
        <end position="435"/>
    </location>
</feature>
<comment type="caution">
    <text evidence="21">The sequence shown here is derived from an EMBL/GenBank/DDBJ whole genome shotgun (WGS) entry which is preliminary data.</text>
</comment>
<evidence type="ECO:0000256" key="5">
    <source>
        <dbReference type="ARBA" id="ARBA00022692"/>
    </source>
</evidence>
<keyword evidence="4" id="KW-0254">Endocytosis</keyword>
<evidence type="ECO:0000256" key="13">
    <source>
        <dbReference type="ARBA" id="ARBA00023303"/>
    </source>
</evidence>
<evidence type="ECO:0000256" key="1">
    <source>
        <dbReference type="ARBA" id="ARBA00004439"/>
    </source>
</evidence>
<keyword evidence="10" id="KW-0675">Receptor</keyword>
<dbReference type="CTD" id="9818267"/>
<dbReference type="RefSeq" id="XP_003103172.2">
    <property type="nucleotide sequence ID" value="XM_003103124.2"/>
</dbReference>
<dbReference type="Proteomes" id="UP000483820">
    <property type="component" value="Chromosome III"/>
</dbReference>
<evidence type="ECO:0000256" key="19">
    <source>
        <dbReference type="SAM" id="SignalP"/>
    </source>
</evidence>
<keyword evidence="3" id="KW-0813">Transport</keyword>
<evidence type="ECO:0000256" key="16">
    <source>
        <dbReference type="ARBA" id="ARBA00074610"/>
    </source>
</evidence>
<evidence type="ECO:0000256" key="8">
    <source>
        <dbReference type="ARBA" id="ARBA00023065"/>
    </source>
</evidence>
<evidence type="ECO:0000256" key="15">
    <source>
        <dbReference type="ARBA" id="ARBA00056246"/>
    </source>
</evidence>
<dbReference type="InterPro" id="IPR036734">
    <property type="entry name" value="Neur_chan_lig-bd_sf"/>
</dbReference>
<evidence type="ECO:0000256" key="9">
    <source>
        <dbReference type="ARBA" id="ARBA00023136"/>
    </source>
</evidence>
<gene>
    <name evidence="21" type="ORF">GCK72_009145</name>
</gene>
<protein>
    <recommendedName>
        <fullName evidence="16">Acetylcholine receptor-like protein cup-4</fullName>
    </recommendedName>
    <alternativeName>
        <fullName evidence="17">Coelomocyte uptake defective protein 4</fullName>
    </alternativeName>
</protein>
<evidence type="ECO:0000256" key="11">
    <source>
        <dbReference type="ARBA" id="ARBA00023180"/>
    </source>
</evidence>
<evidence type="ECO:0000256" key="3">
    <source>
        <dbReference type="ARBA" id="ARBA00022448"/>
    </source>
</evidence>
<feature type="domain" description="Neurotransmitter-gated ion-channel ligand-binding" evidence="20">
    <location>
        <begin position="53"/>
        <end position="230"/>
    </location>
</feature>
<keyword evidence="5 18" id="KW-0812">Transmembrane</keyword>
<proteinExistence type="inferred from homology"/>
<reference evidence="21 22" key="1">
    <citation type="submission" date="2019-12" db="EMBL/GenBank/DDBJ databases">
        <title>Chromosome-level assembly of the Caenorhabditis remanei genome.</title>
        <authorList>
            <person name="Teterina A.A."/>
            <person name="Willis J.H."/>
            <person name="Phillips P.C."/>
        </authorList>
    </citation>
    <scope>NUCLEOTIDE SEQUENCE [LARGE SCALE GENOMIC DNA]</scope>
    <source>
        <strain evidence="21 22">PX506</strain>
        <tissue evidence="21">Whole organism</tissue>
    </source>
</reference>
<evidence type="ECO:0000256" key="17">
    <source>
        <dbReference type="ARBA" id="ARBA00075302"/>
    </source>
</evidence>
<dbReference type="KEGG" id="crq:GCK72_009145"/>
<accession>A0A6A5H2Y2</accession>
<evidence type="ECO:0000313" key="21">
    <source>
        <dbReference type="EMBL" id="KAF1760893.1"/>
    </source>
</evidence>
<dbReference type="Pfam" id="PF02931">
    <property type="entry name" value="Neur_chan_LBD"/>
    <property type="match status" value="1"/>
</dbReference>
<dbReference type="GO" id="GO:0030659">
    <property type="term" value="C:cytoplasmic vesicle membrane"/>
    <property type="evidence" value="ECO:0007669"/>
    <property type="project" value="UniProtKB-SubCell"/>
</dbReference>
<feature type="transmembrane region" description="Helical" evidence="18">
    <location>
        <begin position="343"/>
        <end position="364"/>
    </location>
</feature>
<comment type="similarity">
    <text evidence="2">Belongs to the ligand-gated ion channel (TC 1.A.9) family. Acetylcholine receptor (TC 1.A.9.1) subfamily.</text>
</comment>
<keyword evidence="11" id="KW-0325">Glycoprotein</keyword>
<keyword evidence="14" id="KW-0968">Cytoplasmic vesicle</keyword>
<dbReference type="Gene3D" id="2.70.170.10">
    <property type="entry name" value="Neurotransmitter-gated ion-channel ligand-binding domain"/>
    <property type="match status" value="1"/>
</dbReference>
<name>A0A6A5H2Y2_CAERE</name>
<dbReference type="InterPro" id="IPR006201">
    <property type="entry name" value="Neur_channel"/>
</dbReference>
<dbReference type="SUPFAM" id="SSF63712">
    <property type="entry name" value="Nicotinic receptor ligand binding domain-like"/>
    <property type="match status" value="1"/>
</dbReference>
<dbReference type="FunFam" id="2.70.170.10:FF:000057">
    <property type="entry name" value="Ligand-Gated ion Channel"/>
    <property type="match status" value="1"/>
</dbReference>
<dbReference type="CDD" id="cd18989">
    <property type="entry name" value="LGIC_ECD_cation"/>
    <property type="match status" value="1"/>
</dbReference>